<dbReference type="FunFam" id="1.20.1250.20:FF:000078">
    <property type="entry name" value="MFS maltose transporter, putative"/>
    <property type="match status" value="1"/>
</dbReference>
<evidence type="ECO:0000256" key="4">
    <source>
        <dbReference type="ARBA" id="ARBA00022692"/>
    </source>
</evidence>
<dbReference type="GO" id="GO:0005351">
    <property type="term" value="F:carbohydrate:proton symporter activity"/>
    <property type="evidence" value="ECO:0007669"/>
    <property type="project" value="TreeGrafter"/>
</dbReference>
<name>A0A8H4V5R5_9HYPO</name>
<dbReference type="GO" id="GO:0016020">
    <property type="term" value="C:membrane"/>
    <property type="evidence" value="ECO:0007669"/>
    <property type="project" value="UniProtKB-SubCell"/>
</dbReference>
<feature type="transmembrane region" description="Helical" evidence="8">
    <location>
        <begin position="84"/>
        <end position="103"/>
    </location>
</feature>
<keyword evidence="4 8" id="KW-0812">Transmembrane</keyword>
<organism evidence="10 11">
    <name type="scientific">Ophiocordyceps sinensis</name>
    <dbReference type="NCBI Taxonomy" id="72228"/>
    <lineage>
        <taxon>Eukaryota</taxon>
        <taxon>Fungi</taxon>
        <taxon>Dikarya</taxon>
        <taxon>Ascomycota</taxon>
        <taxon>Pezizomycotina</taxon>
        <taxon>Sordariomycetes</taxon>
        <taxon>Hypocreomycetidae</taxon>
        <taxon>Hypocreales</taxon>
        <taxon>Ophiocordycipitaceae</taxon>
        <taxon>Ophiocordyceps</taxon>
    </lineage>
</organism>
<evidence type="ECO:0000256" key="1">
    <source>
        <dbReference type="ARBA" id="ARBA00004141"/>
    </source>
</evidence>
<dbReference type="InterPro" id="IPR005828">
    <property type="entry name" value="MFS_sugar_transport-like"/>
</dbReference>
<proteinExistence type="inferred from homology"/>
<keyword evidence="6 8" id="KW-0472">Membrane</keyword>
<feature type="domain" description="Major facilitator superfamily (MFS) profile" evidence="9">
    <location>
        <begin position="1"/>
        <end position="390"/>
    </location>
</feature>
<accession>A0A8H4V5R5</accession>
<dbReference type="PROSITE" id="PS50850">
    <property type="entry name" value="MFS"/>
    <property type="match status" value="1"/>
</dbReference>
<dbReference type="InterPro" id="IPR036259">
    <property type="entry name" value="MFS_trans_sf"/>
</dbReference>
<feature type="transmembrane region" description="Helical" evidence="8">
    <location>
        <begin position="115"/>
        <end position="136"/>
    </location>
</feature>
<evidence type="ECO:0000256" key="5">
    <source>
        <dbReference type="ARBA" id="ARBA00022989"/>
    </source>
</evidence>
<dbReference type="Pfam" id="PF00083">
    <property type="entry name" value="Sugar_tr"/>
    <property type="match status" value="1"/>
</dbReference>
<reference evidence="10 11" key="1">
    <citation type="journal article" date="2020" name="Genome Biol. Evol.">
        <title>A new high-quality draft genome assembly of the Chinese cordyceps Ophiocordyceps sinensis.</title>
        <authorList>
            <person name="Shu R."/>
            <person name="Zhang J."/>
            <person name="Meng Q."/>
            <person name="Zhang H."/>
            <person name="Zhou G."/>
            <person name="Li M."/>
            <person name="Wu P."/>
            <person name="Zhao Y."/>
            <person name="Chen C."/>
            <person name="Qin Q."/>
        </authorList>
    </citation>
    <scope>NUCLEOTIDE SEQUENCE [LARGE SCALE GENOMIC DNA]</scope>
    <source>
        <strain evidence="10 11">IOZ07</strain>
    </source>
</reference>
<feature type="transmembrane region" description="Helical" evidence="8">
    <location>
        <begin position="236"/>
        <end position="258"/>
    </location>
</feature>
<dbReference type="InterPro" id="IPR050360">
    <property type="entry name" value="MFS_Sugar_Transporters"/>
</dbReference>
<feature type="transmembrane region" description="Helical" evidence="8">
    <location>
        <begin position="50"/>
        <end position="72"/>
    </location>
</feature>
<evidence type="ECO:0000256" key="2">
    <source>
        <dbReference type="ARBA" id="ARBA00010992"/>
    </source>
</evidence>
<evidence type="ECO:0000256" key="6">
    <source>
        <dbReference type="ARBA" id="ARBA00023136"/>
    </source>
</evidence>
<dbReference type="PANTHER" id="PTHR48022:SF83">
    <property type="entry name" value="MAJOR FACILITATOR SUPERFAMILY (MFS) PROFILE DOMAIN-CONTAINING PROTEIN"/>
    <property type="match status" value="1"/>
</dbReference>
<dbReference type="PANTHER" id="PTHR48022">
    <property type="entry name" value="PLASTIDIC GLUCOSE TRANSPORTER 4"/>
    <property type="match status" value="1"/>
</dbReference>
<gene>
    <name evidence="10" type="ORF">G6O67_005271</name>
</gene>
<protein>
    <recommendedName>
        <fullName evidence="9">Major facilitator superfamily (MFS) profile domain-containing protein</fullName>
    </recommendedName>
</protein>
<dbReference type="SUPFAM" id="SSF103473">
    <property type="entry name" value="MFS general substrate transporter"/>
    <property type="match status" value="1"/>
</dbReference>
<dbReference type="InterPro" id="IPR003663">
    <property type="entry name" value="Sugar/inositol_transpt"/>
</dbReference>
<keyword evidence="5 8" id="KW-1133">Transmembrane helix</keyword>
<comment type="subcellular location">
    <subcellularLocation>
        <location evidence="1">Membrane</location>
        <topology evidence="1">Multi-pass membrane protein</topology>
    </subcellularLocation>
</comment>
<dbReference type="Gene3D" id="1.20.1250.20">
    <property type="entry name" value="MFS general substrate transporter like domains"/>
    <property type="match status" value="1"/>
</dbReference>
<dbReference type="Proteomes" id="UP000557566">
    <property type="component" value="Unassembled WGS sequence"/>
</dbReference>
<evidence type="ECO:0000313" key="10">
    <source>
        <dbReference type="EMBL" id="KAF4508953.1"/>
    </source>
</evidence>
<dbReference type="NCBIfam" id="TIGR00879">
    <property type="entry name" value="SP"/>
    <property type="match status" value="1"/>
</dbReference>
<evidence type="ECO:0000256" key="8">
    <source>
        <dbReference type="SAM" id="Phobius"/>
    </source>
</evidence>
<feature type="transmembrane region" description="Helical" evidence="8">
    <location>
        <begin position="367"/>
        <end position="384"/>
    </location>
</feature>
<dbReference type="EMBL" id="JAAVMX010000005">
    <property type="protein sequence ID" value="KAF4508953.1"/>
    <property type="molecule type" value="Genomic_DNA"/>
</dbReference>
<evidence type="ECO:0000259" key="9">
    <source>
        <dbReference type="PROSITE" id="PS50850"/>
    </source>
</evidence>
<dbReference type="AlphaFoldDB" id="A0A8H4V5R5"/>
<feature type="transmembrane region" description="Helical" evidence="8">
    <location>
        <begin position="333"/>
        <end position="355"/>
    </location>
</feature>
<evidence type="ECO:0000313" key="11">
    <source>
        <dbReference type="Proteomes" id="UP000557566"/>
    </source>
</evidence>
<keyword evidence="3 7" id="KW-0813">Transport</keyword>
<evidence type="ECO:0000256" key="3">
    <source>
        <dbReference type="ARBA" id="ARBA00022448"/>
    </source>
</evidence>
<dbReference type="OrthoDB" id="6612291at2759"/>
<feature type="transmembrane region" description="Helical" evidence="8">
    <location>
        <begin position="303"/>
        <end position="321"/>
    </location>
</feature>
<feature type="transmembrane region" description="Helical" evidence="8">
    <location>
        <begin position="26"/>
        <end position="44"/>
    </location>
</feature>
<evidence type="ECO:0000256" key="7">
    <source>
        <dbReference type="RuleBase" id="RU003346"/>
    </source>
</evidence>
<feature type="transmembrane region" description="Helical" evidence="8">
    <location>
        <begin position="203"/>
        <end position="224"/>
    </location>
</feature>
<feature type="transmembrane region" description="Helical" evidence="8">
    <location>
        <begin position="265"/>
        <end position="283"/>
    </location>
</feature>
<sequence>MGSPVGQVVGALLAAYPMQRFGRKRTFAGCVLSTAGLVLVQFFARAMGVLVVGELLAGLVLGVFVVIAPTYGSEVCPTAIRGHLASYIELCFVLGQLVANGVTAGTQHMHTHWAYSLPFALQWLWAAVIVPGLFWAPESPWWLVQKGRLADAHDSLRRLASPDVDVAETLASIVETNRLELELEAGSTYRDCFRRVNLRRTEIASGVYCCQVLSGIYLVSYGTYFFQQAGLPTEQAFNMSVGFLGVGLVGVVVSWFLLVGVGRRLLFVGGLAILSGLQFLIGILDCVPGRPSGAIWAESALMLVWNLLYNTTIGPVCFVLLSECSATRVRSKTIAVATAAQGLLGIVMTVAIPYMINPAQANMQGKLGFFFGGLAGLCLLWAYFRVPETRGRTYGELDLLFDKGVSARKFESCRLAVIPEVGATVHTCR</sequence>
<comment type="caution">
    <text evidence="10">The sequence shown here is derived from an EMBL/GenBank/DDBJ whole genome shotgun (WGS) entry which is preliminary data.</text>
</comment>
<comment type="similarity">
    <text evidence="2 7">Belongs to the major facilitator superfamily. Sugar transporter (TC 2.A.1.1) family.</text>
</comment>
<dbReference type="InterPro" id="IPR020846">
    <property type="entry name" value="MFS_dom"/>
</dbReference>
<keyword evidence="11" id="KW-1185">Reference proteome</keyword>